<accession>A0A1U9NH27</accession>
<reference evidence="3" key="1">
    <citation type="submission" date="2017-02" db="EMBL/GenBank/DDBJ databases">
        <title>Comparative genomics and description of representatives of a novel lineage of planctomycetes thriving in anoxic sediments.</title>
        <authorList>
            <person name="Spring S."/>
            <person name="Bunk B."/>
            <person name="Sproer C."/>
        </authorList>
    </citation>
    <scope>NUCLEOTIDE SEQUENCE [LARGE SCALE GENOMIC DNA]</scope>
    <source>
        <strain evidence="3">ST-NAGAB-D1</strain>
    </source>
</reference>
<feature type="transmembrane region" description="Helical" evidence="1">
    <location>
        <begin position="68"/>
        <end position="87"/>
    </location>
</feature>
<keyword evidence="1" id="KW-1133">Transmembrane helix</keyword>
<keyword evidence="1" id="KW-0812">Transmembrane</keyword>
<proteinExistence type="predicted"/>
<organism evidence="2 3">
    <name type="scientific">Anaerohalosphaera lusitana</name>
    <dbReference type="NCBI Taxonomy" id="1936003"/>
    <lineage>
        <taxon>Bacteria</taxon>
        <taxon>Pseudomonadati</taxon>
        <taxon>Planctomycetota</taxon>
        <taxon>Phycisphaerae</taxon>
        <taxon>Sedimentisphaerales</taxon>
        <taxon>Anaerohalosphaeraceae</taxon>
        <taxon>Anaerohalosphaera</taxon>
    </lineage>
</organism>
<feature type="transmembrane region" description="Helical" evidence="1">
    <location>
        <begin position="99"/>
        <end position="123"/>
    </location>
</feature>
<dbReference type="KEGG" id="alus:STSP2_00198"/>
<evidence type="ECO:0000313" key="2">
    <source>
        <dbReference type="EMBL" id="AQT67058.1"/>
    </source>
</evidence>
<keyword evidence="3" id="KW-1185">Reference proteome</keyword>
<name>A0A1U9NH27_9BACT</name>
<feature type="transmembrane region" description="Helical" evidence="1">
    <location>
        <begin position="41"/>
        <end position="61"/>
    </location>
</feature>
<dbReference type="RefSeq" id="WP_146658988.1">
    <property type="nucleotide sequence ID" value="NZ_CP019791.1"/>
</dbReference>
<dbReference type="Proteomes" id="UP000189674">
    <property type="component" value="Chromosome"/>
</dbReference>
<protein>
    <submittedName>
        <fullName evidence="2">Uncharacterized protein</fullName>
    </submittedName>
</protein>
<gene>
    <name evidence="2" type="ORF">STSP2_00198</name>
</gene>
<sequence length="142" mass="15850">MQMILREIFKIYPFVLPGLLVYIIFFWSSKEPPSKLKFVGQMEFAIGFVVYLAVGVIPVALEIRLSPSFTLVGFLYGVASMIIGIGLMSGNPIARKSCIAISIIRLFTIIGTIPSIVSLRALCTDNSVRNFFRLDKKQIKKS</sequence>
<feature type="transmembrane region" description="Helical" evidence="1">
    <location>
        <begin position="12"/>
        <end position="29"/>
    </location>
</feature>
<keyword evidence="1" id="KW-0472">Membrane</keyword>
<dbReference type="AlphaFoldDB" id="A0A1U9NH27"/>
<dbReference type="EMBL" id="CP019791">
    <property type="protein sequence ID" value="AQT67058.1"/>
    <property type="molecule type" value="Genomic_DNA"/>
</dbReference>
<evidence type="ECO:0000256" key="1">
    <source>
        <dbReference type="SAM" id="Phobius"/>
    </source>
</evidence>
<evidence type="ECO:0000313" key="3">
    <source>
        <dbReference type="Proteomes" id="UP000189674"/>
    </source>
</evidence>